<evidence type="ECO:0000313" key="2">
    <source>
        <dbReference type="EMBL" id="EFO89222.1"/>
    </source>
</evidence>
<reference evidence="2" key="1">
    <citation type="submission" date="2007-07" db="EMBL/GenBank/DDBJ databases">
        <title>PCAP assembly of the Caenorhabditis remanei genome.</title>
        <authorList>
            <consortium name="The Caenorhabditis remanei Sequencing Consortium"/>
            <person name="Wilson R.K."/>
        </authorList>
    </citation>
    <scope>NUCLEOTIDE SEQUENCE [LARGE SCALE GENOMIC DNA]</scope>
    <source>
        <strain evidence="2">PB4641</strain>
    </source>
</reference>
<feature type="coiled-coil region" evidence="1">
    <location>
        <begin position="99"/>
        <end position="133"/>
    </location>
</feature>
<gene>
    <name evidence="2" type="ORF">CRE_17003</name>
</gene>
<name>E3N7X4_CAERE</name>
<keyword evidence="3" id="KW-1185">Reference proteome</keyword>
<dbReference type="EMBL" id="DS268552">
    <property type="protein sequence ID" value="EFO89222.1"/>
    <property type="molecule type" value="Genomic_DNA"/>
</dbReference>
<dbReference type="Proteomes" id="UP000008281">
    <property type="component" value="Unassembled WGS sequence"/>
</dbReference>
<dbReference type="InParanoid" id="E3N7X4"/>
<dbReference type="HOGENOM" id="CLU_108634_0_0_1"/>
<sequence>MMNSIHAQMNLVREFDAHANQYRALKNTSVVLAGVRLNFNNALKQALKENGDLKAIDWNLEAEGNAAQYDLETMEETIHFMSKRMDLQDKTIKGLQYQLAAQKLKKNKLIEDNLQLNENLKTSVAQNATLQEEELMSKTMGIISVARNECGYQSLDGEKKTVERKPRKSNNIY</sequence>
<proteinExistence type="predicted"/>
<keyword evidence="1" id="KW-0175">Coiled coil</keyword>
<dbReference type="AlphaFoldDB" id="E3N7X4"/>
<evidence type="ECO:0000313" key="3">
    <source>
        <dbReference type="Proteomes" id="UP000008281"/>
    </source>
</evidence>
<accession>E3N7X4</accession>
<evidence type="ECO:0000256" key="1">
    <source>
        <dbReference type="SAM" id="Coils"/>
    </source>
</evidence>
<organism evidence="3">
    <name type="scientific">Caenorhabditis remanei</name>
    <name type="common">Caenorhabditis vulgaris</name>
    <dbReference type="NCBI Taxonomy" id="31234"/>
    <lineage>
        <taxon>Eukaryota</taxon>
        <taxon>Metazoa</taxon>
        <taxon>Ecdysozoa</taxon>
        <taxon>Nematoda</taxon>
        <taxon>Chromadorea</taxon>
        <taxon>Rhabditida</taxon>
        <taxon>Rhabditina</taxon>
        <taxon>Rhabditomorpha</taxon>
        <taxon>Rhabditoidea</taxon>
        <taxon>Rhabditidae</taxon>
        <taxon>Peloderinae</taxon>
        <taxon>Caenorhabditis</taxon>
    </lineage>
</organism>
<protein>
    <submittedName>
        <fullName evidence="2">Uncharacterized protein</fullName>
    </submittedName>
</protein>